<dbReference type="Proteomes" id="UP001375743">
    <property type="component" value="Unassembled WGS sequence"/>
</dbReference>
<accession>A0ABU8XW03</accession>
<dbReference type="InterPro" id="IPR018389">
    <property type="entry name" value="DctP_fam"/>
</dbReference>
<dbReference type="Pfam" id="PF03480">
    <property type="entry name" value="DctP"/>
    <property type="match status" value="1"/>
</dbReference>
<reference evidence="6 7" key="1">
    <citation type="submission" date="2024-01" db="EMBL/GenBank/DDBJ databases">
        <title>Multi-omics insights into the function and evolution of sodium benzoate biodegradation pathways in Benzoatithermus flavus gen. nov., sp. nov. from hot spring.</title>
        <authorList>
            <person name="Hu C.-J."/>
            <person name="Li W.-J."/>
        </authorList>
    </citation>
    <scope>NUCLEOTIDE SEQUENCE [LARGE SCALE GENOMIC DNA]</scope>
    <source>
        <strain evidence="6 7">SYSU G07066</strain>
    </source>
</reference>
<keyword evidence="3" id="KW-0813">Transport</keyword>
<dbReference type="PANTHER" id="PTHR33376:SF4">
    <property type="entry name" value="SIALIC ACID-BINDING PERIPLASMIC PROTEIN SIAP"/>
    <property type="match status" value="1"/>
</dbReference>
<comment type="caution">
    <text evidence="6">The sequence shown here is derived from an EMBL/GenBank/DDBJ whole genome shotgun (WGS) entry which is preliminary data.</text>
</comment>
<proteinExistence type="inferred from homology"/>
<dbReference type="InterPro" id="IPR004682">
    <property type="entry name" value="TRAP_DctP"/>
</dbReference>
<feature type="signal peptide" evidence="5">
    <location>
        <begin position="1"/>
        <end position="26"/>
    </location>
</feature>
<dbReference type="PANTHER" id="PTHR33376">
    <property type="match status" value="1"/>
</dbReference>
<gene>
    <name evidence="6" type="ORF">U1T56_15795</name>
</gene>
<keyword evidence="4 5" id="KW-0732">Signal</keyword>
<dbReference type="NCBIfam" id="NF037995">
    <property type="entry name" value="TRAP_S1"/>
    <property type="match status" value="1"/>
</dbReference>
<dbReference type="PIRSF" id="PIRSF006470">
    <property type="entry name" value="DctB"/>
    <property type="match status" value="1"/>
</dbReference>
<evidence type="ECO:0000256" key="1">
    <source>
        <dbReference type="ARBA" id="ARBA00004196"/>
    </source>
</evidence>
<feature type="chain" id="PRO_5045373668" evidence="5">
    <location>
        <begin position="27"/>
        <end position="340"/>
    </location>
</feature>
<dbReference type="EMBL" id="JBBLZC010000016">
    <property type="protein sequence ID" value="MEK0084618.1"/>
    <property type="molecule type" value="Genomic_DNA"/>
</dbReference>
<evidence type="ECO:0000256" key="3">
    <source>
        <dbReference type="ARBA" id="ARBA00022448"/>
    </source>
</evidence>
<protein>
    <submittedName>
        <fullName evidence="6">TRAP transporter substrate-binding protein</fullName>
    </submittedName>
</protein>
<dbReference type="Gene3D" id="3.40.190.170">
    <property type="entry name" value="Bacterial extracellular solute-binding protein, family 7"/>
    <property type="match status" value="1"/>
</dbReference>
<evidence type="ECO:0000313" key="6">
    <source>
        <dbReference type="EMBL" id="MEK0084618.1"/>
    </source>
</evidence>
<dbReference type="NCBIfam" id="TIGR00787">
    <property type="entry name" value="dctP"/>
    <property type="match status" value="1"/>
</dbReference>
<organism evidence="6 7">
    <name type="scientific">Benzoatithermus flavus</name>
    <dbReference type="NCBI Taxonomy" id="3108223"/>
    <lineage>
        <taxon>Bacteria</taxon>
        <taxon>Pseudomonadati</taxon>
        <taxon>Pseudomonadota</taxon>
        <taxon>Alphaproteobacteria</taxon>
        <taxon>Geminicoccales</taxon>
        <taxon>Geminicoccaceae</taxon>
        <taxon>Benzoatithermus</taxon>
    </lineage>
</organism>
<dbReference type="CDD" id="cd13679">
    <property type="entry name" value="PBP2_TRAP_YiaO_like"/>
    <property type="match status" value="1"/>
</dbReference>
<dbReference type="InterPro" id="IPR038404">
    <property type="entry name" value="TRAP_DctP_sf"/>
</dbReference>
<evidence type="ECO:0000313" key="7">
    <source>
        <dbReference type="Proteomes" id="UP001375743"/>
    </source>
</evidence>
<keyword evidence="7" id="KW-1185">Reference proteome</keyword>
<evidence type="ECO:0000256" key="4">
    <source>
        <dbReference type="ARBA" id="ARBA00022729"/>
    </source>
</evidence>
<comment type="subcellular location">
    <subcellularLocation>
        <location evidence="1">Cell envelope</location>
    </subcellularLocation>
</comment>
<evidence type="ECO:0000256" key="5">
    <source>
        <dbReference type="SAM" id="SignalP"/>
    </source>
</evidence>
<evidence type="ECO:0000256" key="2">
    <source>
        <dbReference type="ARBA" id="ARBA00009023"/>
    </source>
</evidence>
<comment type="similarity">
    <text evidence="2">Belongs to the bacterial solute-binding protein 7 family.</text>
</comment>
<name>A0ABU8XW03_9PROT</name>
<sequence>MPNRLQKALLSLALPAMLLLAGAGEAAEIGSHRIKFAAQNQKGHPQVMGMEKFAELVEQKSGGKISVKLFPGGTLGGDVQTISALQGGTIEMSVMNAGLLSGNVKEFAVVDLPFLFAKPEEADAIMDGPIGQRLAGMLPEKGLVGLAYWELGFRNLTNNRHPVTKAADIAGLKIRTLQSPIFIDTFNALGANAVPLPFPELYTALETGTVDGQENPFTLIETSKFYEVQKYATETRHVYNPQIVLVSKKFWDKLNADEQKLLQDAAVEARDYQRKVSREAAAKAVENLKAHGMQIDTLPEAEFEKIRETLAPVIAKHNQTIGEPLVQEVQAELKKLRAQN</sequence>
<dbReference type="RefSeq" id="WP_418160467.1">
    <property type="nucleotide sequence ID" value="NZ_JBBLZC010000016.1"/>
</dbReference>